<name>A0A5K3FG30_MESCO</name>
<protein>
    <submittedName>
        <fullName evidence="1">Uncharacterized protein</fullName>
    </submittedName>
</protein>
<evidence type="ECO:0000313" key="1">
    <source>
        <dbReference type="WBParaSite" id="MCU_007116-RA"/>
    </source>
</evidence>
<organism evidence="1">
    <name type="scientific">Mesocestoides corti</name>
    <name type="common">Flatworm</name>
    <dbReference type="NCBI Taxonomy" id="53468"/>
    <lineage>
        <taxon>Eukaryota</taxon>
        <taxon>Metazoa</taxon>
        <taxon>Spiralia</taxon>
        <taxon>Lophotrochozoa</taxon>
        <taxon>Platyhelminthes</taxon>
        <taxon>Cestoda</taxon>
        <taxon>Eucestoda</taxon>
        <taxon>Cyclophyllidea</taxon>
        <taxon>Mesocestoididae</taxon>
        <taxon>Mesocestoides</taxon>
    </lineage>
</organism>
<proteinExistence type="predicted"/>
<reference evidence="1" key="1">
    <citation type="submission" date="2019-11" db="UniProtKB">
        <authorList>
            <consortium name="WormBaseParasite"/>
        </authorList>
    </citation>
    <scope>IDENTIFICATION</scope>
</reference>
<sequence>MKETGLTEQALLTNHKPEPRRSLYTTSQTCLSLVGCLTSSQAIGTQIDRVLAEATVVQNVGALICRCSGLLNTTMYFYCERDGWNDSPIWNELESQASANWVQGSKSQLKNTQ</sequence>
<dbReference type="WBParaSite" id="MCU_007116-RA">
    <property type="protein sequence ID" value="MCU_007116-RA"/>
    <property type="gene ID" value="MCU_007116"/>
</dbReference>
<dbReference type="AlphaFoldDB" id="A0A5K3FG30"/>
<accession>A0A5K3FG30</accession>